<dbReference type="InterPro" id="IPR011856">
    <property type="entry name" value="tRNA_endonuc-like_dom_sf"/>
</dbReference>
<name>A0A1C7H0V3_9BACE</name>
<organism evidence="4 5">
    <name type="scientific">Bacteroides caecimuris</name>
    <dbReference type="NCBI Taxonomy" id="1796613"/>
    <lineage>
        <taxon>Bacteria</taxon>
        <taxon>Pseudomonadati</taxon>
        <taxon>Bacteroidota</taxon>
        <taxon>Bacteroidia</taxon>
        <taxon>Bacteroidales</taxon>
        <taxon>Bacteroidaceae</taxon>
        <taxon>Bacteroides</taxon>
    </lineage>
</organism>
<dbReference type="SUPFAM" id="SSF52980">
    <property type="entry name" value="Restriction endonuclease-like"/>
    <property type="match status" value="1"/>
</dbReference>
<dbReference type="SMART" id="SM00990">
    <property type="entry name" value="VRR_NUC"/>
    <property type="match status" value="1"/>
</dbReference>
<dbReference type="AlphaFoldDB" id="A0A1C7H0V3"/>
<evidence type="ECO:0000313" key="4">
    <source>
        <dbReference type="EMBL" id="ANU58169.1"/>
    </source>
</evidence>
<proteinExistence type="predicted"/>
<dbReference type="OrthoDB" id="1033971at2"/>
<accession>A0A1C7H0V3</accession>
<sequence length="80" mass="9402">MAELESKIQARIIKRLEAEGYYVVKLILTNKPGIPDLLCLKNGKASFIEVKRPEEKPRPLQEYRMNELRNLGFECKVRRE</sequence>
<gene>
    <name evidence="4" type="ORF">A4V03_11830</name>
</gene>
<dbReference type="Pfam" id="PF08774">
    <property type="entry name" value="VRR_NUC"/>
    <property type="match status" value="1"/>
</dbReference>
<dbReference type="EMBL" id="CP015401">
    <property type="protein sequence ID" value="ANU58169.1"/>
    <property type="molecule type" value="Genomic_DNA"/>
</dbReference>
<dbReference type="Gene3D" id="3.40.1350.10">
    <property type="match status" value="1"/>
</dbReference>
<comment type="cofactor">
    <cofactor evidence="1">
        <name>Mg(2+)</name>
        <dbReference type="ChEBI" id="CHEBI:18420"/>
    </cofactor>
</comment>
<evidence type="ECO:0000256" key="2">
    <source>
        <dbReference type="ARBA" id="ARBA00022722"/>
    </source>
</evidence>
<dbReference type="GO" id="GO:0003676">
    <property type="term" value="F:nucleic acid binding"/>
    <property type="evidence" value="ECO:0007669"/>
    <property type="project" value="InterPro"/>
</dbReference>
<keyword evidence="3" id="KW-0378">Hydrolase</keyword>
<keyword evidence="2" id="KW-0540">Nuclease</keyword>
<dbReference type="GO" id="GO:0016788">
    <property type="term" value="F:hydrolase activity, acting on ester bonds"/>
    <property type="evidence" value="ECO:0007669"/>
    <property type="project" value="InterPro"/>
</dbReference>
<dbReference type="Proteomes" id="UP000092631">
    <property type="component" value="Chromosome"/>
</dbReference>
<dbReference type="RefSeq" id="WP_024988075.1">
    <property type="nucleotide sequence ID" value="NZ_CAPUCN010000075.1"/>
</dbReference>
<keyword evidence="5" id="KW-1185">Reference proteome</keyword>
<evidence type="ECO:0000256" key="3">
    <source>
        <dbReference type="ARBA" id="ARBA00022801"/>
    </source>
</evidence>
<protein>
    <submittedName>
        <fullName evidence="4">VRR-NUC domain-containing protein</fullName>
    </submittedName>
</protein>
<dbReference type="STRING" id="1796613.A4V03_11830"/>
<dbReference type="InterPro" id="IPR014883">
    <property type="entry name" value="VRR_NUC"/>
</dbReference>
<evidence type="ECO:0000256" key="1">
    <source>
        <dbReference type="ARBA" id="ARBA00001946"/>
    </source>
</evidence>
<evidence type="ECO:0000313" key="5">
    <source>
        <dbReference type="Proteomes" id="UP000092631"/>
    </source>
</evidence>
<reference evidence="5" key="1">
    <citation type="submission" date="2016-04" db="EMBL/GenBank/DDBJ databases">
        <title>Complete Genome Sequences of Twelve Strains of a Stable Defined Moderately Diverse Mouse Microbiota 2 (sDMDMm2).</title>
        <authorList>
            <person name="Uchimura Y."/>
            <person name="Wyss M."/>
            <person name="Brugiroux S."/>
            <person name="Limenitakis J.P."/>
            <person name="Stecher B."/>
            <person name="McCoy K.D."/>
            <person name="Macpherson A.J."/>
        </authorList>
    </citation>
    <scope>NUCLEOTIDE SEQUENCE [LARGE SCALE GENOMIC DNA]</scope>
    <source>
        <strain evidence="5">I48</strain>
    </source>
</reference>
<dbReference type="KEGG" id="bcae:A4V03_11830"/>
<dbReference type="GeneID" id="82187835"/>
<dbReference type="InterPro" id="IPR011335">
    <property type="entry name" value="Restrct_endonuc-II-like"/>
</dbReference>
<dbReference type="GO" id="GO:0004518">
    <property type="term" value="F:nuclease activity"/>
    <property type="evidence" value="ECO:0007669"/>
    <property type="project" value="UniProtKB-KW"/>
</dbReference>